<dbReference type="Proteomes" id="UP000055060">
    <property type="component" value="Unassembled WGS sequence"/>
</dbReference>
<organism evidence="1">
    <name type="scientific">Longilinea arvoryzae</name>
    <dbReference type="NCBI Taxonomy" id="360412"/>
    <lineage>
        <taxon>Bacteria</taxon>
        <taxon>Bacillati</taxon>
        <taxon>Chloroflexota</taxon>
        <taxon>Anaerolineae</taxon>
        <taxon>Anaerolineales</taxon>
        <taxon>Anaerolineaceae</taxon>
        <taxon>Longilinea</taxon>
    </lineage>
</organism>
<gene>
    <name evidence="1" type="ORF">LARV_00934</name>
</gene>
<name>A0A0S7B793_9CHLR</name>
<dbReference type="EMBL" id="DF967972">
    <property type="protein sequence ID" value="GAP13183.1"/>
    <property type="molecule type" value="Genomic_DNA"/>
</dbReference>
<sequence>MDFNVMIRVRVNSVGIDHLEEFDYEVPVAMPFEQMLVEIVEAHSLDAALLWSLWVEGEKDIKMDYSLESLRRWDDTVIVLNSSDANNHLYPVSGSITINRMPTAGMH</sequence>
<dbReference type="RefSeq" id="WP_075072534.1">
    <property type="nucleotide sequence ID" value="NZ_DF967972.1"/>
</dbReference>
<keyword evidence="2" id="KW-1185">Reference proteome</keyword>
<accession>A0A0S7B793</accession>
<dbReference type="AlphaFoldDB" id="A0A0S7B793"/>
<evidence type="ECO:0000313" key="2">
    <source>
        <dbReference type="Proteomes" id="UP000055060"/>
    </source>
</evidence>
<proteinExistence type="predicted"/>
<reference evidence="1" key="1">
    <citation type="submission" date="2015-07" db="EMBL/GenBank/DDBJ databases">
        <title>Draft Genome Sequences of Anaerolinea thermolimosa IMO-1, Bellilinea caldifistulae GOMI-1, Leptolinea tardivitalis YMTK-2, Levilinea saccharolytica KIBI-1,Longilinea arvoryzae KOME-1, Previously Described as Members of the Anaerolineaceae (Chloroflexi).</title>
        <authorList>
            <person name="Sekiguchi Y."/>
            <person name="Ohashi A."/>
            <person name="Matsuura N."/>
            <person name="Tourlousse M.D."/>
        </authorList>
    </citation>
    <scope>NUCLEOTIDE SEQUENCE [LARGE SCALE GENOMIC DNA]</scope>
    <source>
        <strain evidence="1">KOME-1</strain>
    </source>
</reference>
<evidence type="ECO:0000313" key="1">
    <source>
        <dbReference type="EMBL" id="GAP13183.1"/>
    </source>
</evidence>
<dbReference type="STRING" id="360412.LARV_00934"/>
<protein>
    <submittedName>
        <fullName evidence="1">Uncharacterized protein</fullName>
    </submittedName>
</protein>